<dbReference type="InterPro" id="IPR039261">
    <property type="entry name" value="FNR_nucleotide-bd"/>
</dbReference>
<dbReference type="SUPFAM" id="SSF63380">
    <property type="entry name" value="Riboflavin synthase domain-like"/>
    <property type="match status" value="1"/>
</dbReference>
<evidence type="ECO:0000256" key="6">
    <source>
        <dbReference type="ARBA" id="ARBA00022692"/>
    </source>
</evidence>
<gene>
    <name evidence="17" type="ORF">D9758_005694</name>
</gene>
<evidence type="ECO:0000256" key="11">
    <source>
        <dbReference type="ARBA" id="ARBA00023136"/>
    </source>
</evidence>
<keyword evidence="7" id="KW-0249">Electron transport</keyword>
<feature type="transmembrane region" description="Helical" evidence="15">
    <location>
        <begin position="178"/>
        <end position="204"/>
    </location>
</feature>
<comment type="subcellular location">
    <subcellularLocation>
        <location evidence="1">Cell membrane</location>
        <topology evidence="1">Multi-pass membrane protein</topology>
    </subcellularLocation>
</comment>
<evidence type="ECO:0000256" key="9">
    <source>
        <dbReference type="ARBA" id="ARBA00023002"/>
    </source>
</evidence>
<dbReference type="SUPFAM" id="SSF52343">
    <property type="entry name" value="Ferredoxin reductase-like, C-terminal NADP-linked domain"/>
    <property type="match status" value="1"/>
</dbReference>
<feature type="transmembrane region" description="Helical" evidence="15">
    <location>
        <begin position="28"/>
        <end position="46"/>
    </location>
</feature>
<dbReference type="Pfam" id="PF01794">
    <property type="entry name" value="Ferric_reduct"/>
    <property type="match status" value="1"/>
</dbReference>
<evidence type="ECO:0000256" key="15">
    <source>
        <dbReference type="SAM" id="Phobius"/>
    </source>
</evidence>
<dbReference type="InterPro" id="IPR013112">
    <property type="entry name" value="FAD-bd_8"/>
</dbReference>
<evidence type="ECO:0000313" key="18">
    <source>
        <dbReference type="Proteomes" id="UP000559256"/>
    </source>
</evidence>
<dbReference type="InterPro" id="IPR013121">
    <property type="entry name" value="Fe_red_NAD-bd_6"/>
</dbReference>
<keyword evidence="5" id="KW-1003">Cell membrane</keyword>
<dbReference type="EMBL" id="JAACJM010000024">
    <property type="protein sequence ID" value="KAF5366283.1"/>
    <property type="molecule type" value="Genomic_DNA"/>
</dbReference>
<dbReference type="EC" id="1.16.1.9" evidence="3"/>
<dbReference type="Pfam" id="PF08030">
    <property type="entry name" value="NAD_binding_6"/>
    <property type="match status" value="1"/>
</dbReference>
<dbReference type="InterPro" id="IPR017927">
    <property type="entry name" value="FAD-bd_FR_type"/>
</dbReference>
<comment type="catalytic activity">
    <reaction evidence="13">
        <text>2 a Fe(II)-siderophore + NADP(+) + H(+) = 2 a Fe(III)-siderophore + NADPH</text>
        <dbReference type="Rhea" id="RHEA:28795"/>
        <dbReference type="Rhea" id="RHEA-COMP:11342"/>
        <dbReference type="Rhea" id="RHEA-COMP:11344"/>
        <dbReference type="ChEBI" id="CHEBI:15378"/>
        <dbReference type="ChEBI" id="CHEBI:29033"/>
        <dbReference type="ChEBI" id="CHEBI:29034"/>
        <dbReference type="ChEBI" id="CHEBI:57783"/>
        <dbReference type="ChEBI" id="CHEBI:58349"/>
        <dbReference type="EC" id="1.16.1.9"/>
    </reaction>
</comment>
<dbReference type="InterPro" id="IPR013130">
    <property type="entry name" value="Fe3_Rdtase_TM_dom"/>
</dbReference>
<dbReference type="CDD" id="cd06186">
    <property type="entry name" value="NOX_Duox_like_FAD_NADP"/>
    <property type="match status" value="1"/>
</dbReference>
<protein>
    <recommendedName>
        <fullName evidence="3">ferric-chelate reductase (NADPH)</fullName>
        <ecNumber evidence="3">1.16.1.9</ecNumber>
    </recommendedName>
</protein>
<dbReference type="PROSITE" id="PS51384">
    <property type="entry name" value="FAD_FR"/>
    <property type="match status" value="1"/>
</dbReference>
<keyword evidence="9" id="KW-0560">Oxidoreductase</keyword>
<keyword evidence="18" id="KW-1185">Reference proteome</keyword>
<dbReference type="Proteomes" id="UP000559256">
    <property type="component" value="Unassembled WGS sequence"/>
</dbReference>
<dbReference type="InterPro" id="IPR017938">
    <property type="entry name" value="Riboflavin_synthase-like_b-brl"/>
</dbReference>
<dbReference type="GO" id="GO:0006879">
    <property type="term" value="P:intracellular iron ion homeostasis"/>
    <property type="evidence" value="ECO:0007669"/>
    <property type="project" value="TreeGrafter"/>
</dbReference>
<evidence type="ECO:0000256" key="14">
    <source>
        <dbReference type="SAM" id="MobiDB-lite"/>
    </source>
</evidence>
<feature type="transmembrane region" description="Helical" evidence="15">
    <location>
        <begin position="303"/>
        <end position="322"/>
    </location>
</feature>
<feature type="transmembrane region" description="Helical" evidence="15">
    <location>
        <begin position="142"/>
        <end position="163"/>
    </location>
</feature>
<dbReference type="PANTHER" id="PTHR32361:SF9">
    <property type="entry name" value="FERRIC REDUCTASE TRANSMEMBRANE COMPONENT 3-RELATED"/>
    <property type="match status" value="1"/>
</dbReference>
<evidence type="ECO:0000256" key="5">
    <source>
        <dbReference type="ARBA" id="ARBA00022475"/>
    </source>
</evidence>
<feature type="transmembrane region" description="Helical" evidence="15">
    <location>
        <begin position="216"/>
        <end position="237"/>
    </location>
</feature>
<evidence type="ECO:0000256" key="1">
    <source>
        <dbReference type="ARBA" id="ARBA00004651"/>
    </source>
</evidence>
<organism evidence="17 18">
    <name type="scientific">Tetrapyrgos nigripes</name>
    <dbReference type="NCBI Taxonomy" id="182062"/>
    <lineage>
        <taxon>Eukaryota</taxon>
        <taxon>Fungi</taxon>
        <taxon>Dikarya</taxon>
        <taxon>Basidiomycota</taxon>
        <taxon>Agaricomycotina</taxon>
        <taxon>Agaricomycetes</taxon>
        <taxon>Agaricomycetidae</taxon>
        <taxon>Agaricales</taxon>
        <taxon>Marasmiineae</taxon>
        <taxon>Marasmiaceae</taxon>
        <taxon>Tetrapyrgos</taxon>
    </lineage>
</organism>
<dbReference type="PANTHER" id="PTHR32361">
    <property type="entry name" value="FERRIC/CUPRIC REDUCTASE TRANSMEMBRANE COMPONENT"/>
    <property type="match status" value="1"/>
</dbReference>
<keyword evidence="6 15" id="KW-0812">Transmembrane</keyword>
<evidence type="ECO:0000256" key="10">
    <source>
        <dbReference type="ARBA" id="ARBA00023065"/>
    </source>
</evidence>
<reference evidence="17 18" key="1">
    <citation type="journal article" date="2020" name="ISME J.">
        <title>Uncovering the hidden diversity of litter-decomposition mechanisms in mushroom-forming fungi.</title>
        <authorList>
            <person name="Floudas D."/>
            <person name="Bentzer J."/>
            <person name="Ahren D."/>
            <person name="Johansson T."/>
            <person name="Persson P."/>
            <person name="Tunlid A."/>
        </authorList>
    </citation>
    <scope>NUCLEOTIDE SEQUENCE [LARGE SCALE GENOMIC DNA]</scope>
    <source>
        <strain evidence="17 18">CBS 291.85</strain>
    </source>
</reference>
<feature type="transmembrane region" description="Helical" evidence="15">
    <location>
        <begin position="279"/>
        <end position="297"/>
    </location>
</feature>
<comment type="caution">
    <text evidence="17">The sequence shown here is derived from an EMBL/GenBank/DDBJ whole genome shotgun (WGS) entry which is preliminary data.</text>
</comment>
<evidence type="ECO:0000256" key="12">
    <source>
        <dbReference type="ARBA" id="ARBA00023180"/>
    </source>
</evidence>
<keyword evidence="10" id="KW-0406">Ion transport</keyword>
<feature type="region of interest" description="Disordered" evidence="14">
    <location>
        <begin position="1"/>
        <end position="20"/>
    </location>
</feature>
<dbReference type="GO" id="GO:0006826">
    <property type="term" value="P:iron ion transport"/>
    <property type="evidence" value="ECO:0007669"/>
    <property type="project" value="TreeGrafter"/>
</dbReference>
<feature type="transmembrane region" description="Helical" evidence="15">
    <location>
        <begin position="252"/>
        <end position="272"/>
    </location>
</feature>
<proteinExistence type="inferred from homology"/>
<keyword evidence="11 15" id="KW-0472">Membrane</keyword>
<evidence type="ECO:0000313" key="17">
    <source>
        <dbReference type="EMBL" id="KAF5366283.1"/>
    </source>
</evidence>
<dbReference type="Gene3D" id="3.40.50.80">
    <property type="entry name" value="Nucleotide-binding domain of ferredoxin-NADP reductase (FNR) module"/>
    <property type="match status" value="1"/>
</dbReference>
<evidence type="ECO:0000256" key="4">
    <source>
        <dbReference type="ARBA" id="ARBA00022448"/>
    </source>
</evidence>
<feature type="domain" description="FAD-binding FR-type" evidence="16">
    <location>
        <begin position="314"/>
        <end position="441"/>
    </location>
</feature>
<accession>A0A8H5GJN8</accession>
<name>A0A8H5GJN8_9AGAR</name>
<sequence length="636" mass="69929">MASPSAQGSAGTAPKQASPQVSVDPEQLVYHIDLILLAALTLFVVLRLPRFLARFLNFGELLNGYVLRSGPNRSPQRRVDFNYDPQSGLPQLASDTSHVMYSEKDARRVGPNGAAVVSSYPPHVSSTPSFLRPTLHLLHKRLVPGVSFSHLCVMAVYLGAWIYPTFYKTNAFTDPVRFGWIAVAQIPWLFIFAAKNNLLSFILGAGYEKLNFMHRFVGRVIVLSVNVHTFGYLYKFLLASTFRESIAKPSNYWGLIATICMDCLFFFSTSFWRSKAYNIFLATHIPCAILVLPATVYHKKATLNWIIPAVVIYCLDVLFRLVSTRFATATVRAIPELSVTRVEIPSIRKGWKAGQHVRLRVISRGMGLFGWTEIHPFTIASVSNSPSGEGLVLLCKKAGGWTGKLYDIARGSGGLSSSFAESADRKVTVMVEGPYGGPGHRIFSSFSAAVFVCGGSGITFGISSIRELIAQDLAGRSRVKVIELIWSVQDPSALVPMLPELTAMIQDSVFTPVRISVFYTRAPTGKFPFSDDFFKSTRLTLSPGRPKVSKHLEETIRRTLSPNMNDSTFDLGARSAMGLSGPGRKDMEAMQKKGMLVGVCGPTSLADSVFVEVGRVDSTRVDQVGGIEVHEETFGW</sequence>
<dbReference type="GO" id="GO:0052851">
    <property type="term" value="F:ferric-chelate reductase (NADPH) activity"/>
    <property type="evidence" value="ECO:0007669"/>
    <property type="project" value="UniProtKB-EC"/>
</dbReference>
<evidence type="ECO:0000259" key="16">
    <source>
        <dbReference type="PROSITE" id="PS51384"/>
    </source>
</evidence>
<dbReference type="InterPro" id="IPR051410">
    <property type="entry name" value="Ferric/Cupric_Reductase"/>
</dbReference>
<dbReference type="SFLD" id="SFLDG01168">
    <property type="entry name" value="Ferric_reductase_subgroup_(FRE"/>
    <property type="match status" value="1"/>
</dbReference>
<keyword evidence="4" id="KW-0813">Transport</keyword>
<dbReference type="GO" id="GO:0005886">
    <property type="term" value="C:plasma membrane"/>
    <property type="evidence" value="ECO:0007669"/>
    <property type="project" value="UniProtKB-SubCell"/>
</dbReference>
<keyword evidence="12" id="KW-0325">Glycoprotein</keyword>
<dbReference type="Pfam" id="PF08022">
    <property type="entry name" value="FAD_binding_8"/>
    <property type="match status" value="1"/>
</dbReference>
<dbReference type="AlphaFoldDB" id="A0A8H5GJN8"/>
<dbReference type="GO" id="GO:0015677">
    <property type="term" value="P:copper ion import"/>
    <property type="evidence" value="ECO:0007669"/>
    <property type="project" value="TreeGrafter"/>
</dbReference>
<keyword evidence="8 15" id="KW-1133">Transmembrane helix</keyword>
<evidence type="ECO:0000256" key="3">
    <source>
        <dbReference type="ARBA" id="ARBA00012668"/>
    </source>
</evidence>
<evidence type="ECO:0000256" key="2">
    <source>
        <dbReference type="ARBA" id="ARBA00006278"/>
    </source>
</evidence>
<dbReference type="SFLD" id="SFLDS00052">
    <property type="entry name" value="Ferric_Reductase_Domain"/>
    <property type="match status" value="1"/>
</dbReference>
<dbReference type="OrthoDB" id="17725at2759"/>
<evidence type="ECO:0000256" key="13">
    <source>
        <dbReference type="ARBA" id="ARBA00048483"/>
    </source>
</evidence>
<comment type="similarity">
    <text evidence="2">Belongs to the ferric reductase (FRE) family.</text>
</comment>
<evidence type="ECO:0000256" key="8">
    <source>
        <dbReference type="ARBA" id="ARBA00022989"/>
    </source>
</evidence>
<evidence type="ECO:0000256" key="7">
    <source>
        <dbReference type="ARBA" id="ARBA00022982"/>
    </source>
</evidence>